<gene>
    <name evidence="1" type="ORF">GCM10012289_52180</name>
</gene>
<comment type="caution">
    <text evidence="1">The sequence shown here is derived from an EMBL/GenBank/DDBJ whole genome shotgun (WGS) entry which is preliminary data.</text>
</comment>
<reference evidence="1" key="1">
    <citation type="journal article" date="2014" name="Int. J. Syst. Evol. Microbiol.">
        <title>Complete genome sequence of Corynebacterium casei LMG S-19264T (=DSM 44701T), isolated from a smear-ripened cheese.</title>
        <authorList>
            <consortium name="US DOE Joint Genome Institute (JGI-PGF)"/>
            <person name="Walter F."/>
            <person name="Albersmeier A."/>
            <person name="Kalinowski J."/>
            <person name="Ruckert C."/>
        </authorList>
    </citation>
    <scope>NUCLEOTIDE SEQUENCE</scope>
    <source>
        <strain evidence="1">CGMCC 4.7368</strain>
    </source>
</reference>
<proteinExistence type="predicted"/>
<sequence length="134" mass="15131">MRTSYAVISISDAEASVRIIGLYHRAPSIPLGQEDHIIGHREEVAAQEAVRDFRPVQKKRLTSNGSLLCVQATNNRRLTVNLRPVRVERQCLIRESLSIGLADEVRSYNGNPRTDVVRVPIRDRPIVQGRLKLI</sequence>
<dbReference type="Proteomes" id="UP000646523">
    <property type="component" value="Unassembled WGS sequence"/>
</dbReference>
<evidence type="ECO:0000313" key="2">
    <source>
        <dbReference type="Proteomes" id="UP000646523"/>
    </source>
</evidence>
<keyword evidence="2" id="KW-1185">Reference proteome</keyword>
<dbReference type="AlphaFoldDB" id="A0A917Z780"/>
<protein>
    <submittedName>
        <fullName evidence="1">Uncharacterized protein</fullName>
    </submittedName>
</protein>
<reference evidence="1" key="2">
    <citation type="submission" date="2020-09" db="EMBL/GenBank/DDBJ databases">
        <authorList>
            <person name="Sun Q."/>
            <person name="Zhou Y."/>
        </authorList>
    </citation>
    <scope>NUCLEOTIDE SEQUENCE</scope>
    <source>
        <strain evidence="1">CGMCC 4.7368</strain>
    </source>
</reference>
<dbReference type="EMBL" id="BMNH01000018">
    <property type="protein sequence ID" value="GGO75938.1"/>
    <property type="molecule type" value="Genomic_DNA"/>
</dbReference>
<accession>A0A917Z780</accession>
<evidence type="ECO:0000313" key="1">
    <source>
        <dbReference type="EMBL" id="GGO75938.1"/>
    </source>
</evidence>
<name>A0A917Z780_9ACTN</name>
<organism evidence="1 2">
    <name type="scientific">Nonomuraea cavernae</name>
    <dbReference type="NCBI Taxonomy" id="2045107"/>
    <lineage>
        <taxon>Bacteria</taxon>
        <taxon>Bacillati</taxon>
        <taxon>Actinomycetota</taxon>
        <taxon>Actinomycetes</taxon>
        <taxon>Streptosporangiales</taxon>
        <taxon>Streptosporangiaceae</taxon>
        <taxon>Nonomuraea</taxon>
    </lineage>
</organism>